<evidence type="ECO:0000256" key="4">
    <source>
        <dbReference type="ARBA" id="ARBA00023002"/>
    </source>
</evidence>
<keyword evidence="2 6" id="KW-0479">Metal-binding</keyword>
<dbReference type="PROSITE" id="PS50292">
    <property type="entry name" value="PEROXIDASE_3"/>
    <property type="match status" value="1"/>
</dbReference>
<accession>A0AAN7SYR2</accession>
<evidence type="ECO:0000256" key="3">
    <source>
        <dbReference type="ARBA" id="ARBA00022964"/>
    </source>
</evidence>
<feature type="compositionally biased region" description="Basic and acidic residues" evidence="7">
    <location>
        <begin position="1120"/>
        <end position="1142"/>
    </location>
</feature>
<sequence length="1158" mass="130267">MAKRTADEAELTENGVRPSSQPVKEHESISGFLKGIFEKVAGKAPDPTYPVINGATSNSRPVLKGLISDIASQSGRWVSDVGLIGSFADTKLFDGGVVDDRNYQMESIIQLAASLPADSEALNTLSHGFINILWESLQHPPLSILGEPYKYRSADGSHNNVLYPQLGKAGQPYARTVKPLTLKQGVSPDPGVLFDSLMARNGEPKEHPNRISSMLFYLASIIIHDIFHTDEHDYSKVKTSSYLDLAPLYGNNQKDQDRIRLFRDGLLKPDVFSNVRILGFPPGVGALLICFNRYHNYIAMQLKTINENNRFTPKSNDQKGLKQVDEDLFQTARLITSGLYVNIILTDYVRTILNLNRSNSTWTLDPRSNFGIWDATGTSAGLGNQVSCEFNLVYRWHSAISKKDERWTEAMYEKILDIPDYANVSEDKLLDSLRKWAHKKGIDPSKWSLDNLDETLYPRNENGTFNDEDLCTILTEATEDVACAFGARQVPVVMRLIEILGMQQARQWNVATLNEFRRHFKLEPHKTFSDITTDEEVAHALEALYQHPDYVELYPGIVVEDAKDAYEPGSGLCPGYTISRTILADAVALVRGDRFYTIDYTPATLTNWGFNQIKPDPQVAQGGCMYNVIMRALPNWYRGNSVYAMYPLTVPKENEKIHEKLGVKDLYDYQRPSLVQVPTSIKTWAGAVSVLNNPKDFRVPWGPHTFYLTGHDYMLSGDKPANAEQREHVHRALYCTVNWQGEIRKFYEALTTQLVEIKSEKLRGKWYQLDACRDVGNPSHAVFVAQMFSIPLKGGNSLNPAAVEVDQLYLAFSVLFAYVFLDADTARSFKLRAGAKQSNDQLSKLIKLVVSQVQFGNYTHLNSLFNLGHSGKILQDYGTKLIERMMSGGKAIDETVAAIIPTAAAAVATQAQHFAQMLDLYLSPKYNHHWPEIQRLAWSDSDEDFELLKSYALEANRLAPAAWGLLRHTANPTTVNDGPKHGKIRLSPGAVVYTDFVSVGLDPKAFPDPHKINLHRPRDRYIHHGIGTHSCLGRPMVEIAMAAQLKIFARLKNLRPAPGPQGQMKRTIPKPNPVSSDPHDNPGSITVYMKEDWSDWWPFPTQLKVHHEGFFESYKEMLREETGLPDKQREIVKNRYENRDENGLAPDEDGFEGESMTA</sequence>
<feature type="binding site" description="axial binding residue" evidence="6">
    <location>
        <position position="397"/>
    </location>
    <ligand>
        <name>heme b</name>
        <dbReference type="ChEBI" id="CHEBI:60344"/>
    </ligand>
    <ligandPart>
        <name>Fe</name>
        <dbReference type="ChEBI" id="CHEBI:18248"/>
    </ligandPart>
</feature>
<dbReference type="InterPro" id="IPR034812">
    <property type="entry name" value="Ppo-like_N"/>
</dbReference>
<dbReference type="InterPro" id="IPR019791">
    <property type="entry name" value="Haem_peroxidase_animal"/>
</dbReference>
<evidence type="ECO:0000256" key="2">
    <source>
        <dbReference type="ARBA" id="ARBA00022723"/>
    </source>
</evidence>
<dbReference type="InterPro" id="IPR037120">
    <property type="entry name" value="Haem_peroxidase_sf_animal"/>
</dbReference>
<reference evidence="8 9" key="1">
    <citation type="submission" date="2023-08" db="EMBL/GenBank/DDBJ databases">
        <title>Black Yeasts Isolated from many extreme environments.</title>
        <authorList>
            <person name="Coleine C."/>
            <person name="Stajich J.E."/>
            <person name="Selbmann L."/>
        </authorList>
    </citation>
    <scope>NUCLEOTIDE SEQUENCE [LARGE SCALE GENOMIC DNA]</scope>
    <source>
        <strain evidence="8 9">CCFEE 5910</strain>
    </source>
</reference>
<dbReference type="GO" id="GO:0016705">
    <property type="term" value="F:oxidoreductase activity, acting on paired donors, with incorporation or reduction of molecular oxygen"/>
    <property type="evidence" value="ECO:0007669"/>
    <property type="project" value="InterPro"/>
</dbReference>
<name>A0AAN7SYR2_9EURO</name>
<evidence type="ECO:0000256" key="5">
    <source>
        <dbReference type="ARBA" id="ARBA00023004"/>
    </source>
</evidence>
<evidence type="ECO:0000256" key="1">
    <source>
        <dbReference type="ARBA" id="ARBA00022617"/>
    </source>
</evidence>
<dbReference type="SUPFAM" id="SSF48264">
    <property type="entry name" value="Cytochrome P450"/>
    <property type="match status" value="1"/>
</dbReference>
<dbReference type="InterPro" id="IPR050783">
    <property type="entry name" value="Oxylipin_biosynth_metab"/>
</dbReference>
<dbReference type="PANTHER" id="PTHR11903">
    <property type="entry name" value="PROSTAGLANDIN G/H SYNTHASE"/>
    <property type="match status" value="1"/>
</dbReference>
<gene>
    <name evidence="8" type="ORF">LTR05_004533</name>
</gene>
<dbReference type="PANTHER" id="PTHR11903:SF37">
    <property type="entry name" value="PSI-PRODUCING OXYGENASE A"/>
    <property type="match status" value="1"/>
</dbReference>
<feature type="region of interest" description="Disordered" evidence="7">
    <location>
        <begin position="1057"/>
        <end position="1081"/>
    </location>
</feature>
<dbReference type="SUPFAM" id="SSF48113">
    <property type="entry name" value="Heme-dependent peroxidases"/>
    <property type="match status" value="1"/>
</dbReference>
<evidence type="ECO:0000256" key="6">
    <source>
        <dbReference type="PIRSR" id="PIRSR619791-2"/>
    </source>
</evidence>
<evidence type="ECO:0000313" key="9">
    <source>
        <dbReference type="Proteomes" id="UP001309876"/>
    </source>
</evidence>
<keyword evidence="4" id="KW-0560">Oxidoreductase</keyword>
<dbReference type="Pfam" id="PF03098">
    <property type="entry name" value="An_peroxidase"/>
    <property type="match status" value="2"/>
</dbReference>
<dbReference type="CDD" id="cd20612">
    <property type="entry name" value="CYP_LDS-like_C"/>
    <property type="match status" value="1"/>
</dbReference>
<dbReference type="GO" id="GO:0004497">
    <property type="term" value="F:monooxygenase activity"/>
    <property type="evidence" value="ECO:0007669"/>
    <property type="project" value="InterPro"/>
</dbReference>
<dbReference type="EMBL" id="JAVRRJ010000004">
    <property type="protein sequence ID" value="KAK5085252.1"/>
    <property type="molecule type" value="Genomic_DNA"/>
</dbReference>
<keyword evidence="3" id="KW-0223">Dioxygenase</keyword>
<dbReference type="AlphaFoldDB" id="A0AAN7SYR2"/>
<protein>
    <submittedName>
        <fullName evidence="8">Uncharacterized protein</fullName>
    </submittedName>
</protein>
<dbReference type="Gene3D" id="1.10.630.10">
    <property type="entry name" value="Cytochrome P450"/>
    <property type="match status" value="1"/>
</dbReference>
<dbReference type="InterPro" id="IPR036396">
    <property type="entry name" value="Cyt_P450_sf"/>
</dbReference>
<dbReference type="InterPro" id="IPR010255">
    <property type="entry name" value="Haem_peroxidase_sf"/>
</dbReference>
<dbReference type="GO" id="GO:0005506">
    <property type="term" value="F:iron ion binding"/>
    <property type="evidence" value="ECO:0007669"/>
    <property type="project" value="InterPro"/>
</dbReference>
<evidence type="ECO:0000256" key="7">
    <source>
        <dbReference type="SAM" id="MobiDB-lite"/>
    </source>
</evidence>
<dbReference type="GO" id="GO:0006979">
    <property type="term" value="P:response to oxidative stress"/>
    <property type="evidence" value="ECO:0007669"/>
    <property type="project" value="InterPro"/>
</dbReference>
<dbReference type="GO" id="GO:0051213">
    <property type="term" value="F:dioxygenase activity"/>
    <property type="evidence" value="ECO:0007669"/>
    <property type="project" value="UniProtKB-KW"/>
</dbReference>
<dbReference type="Gene3D" id="1.10.640.10">
    <property type="entry name" value="Haem peroxidase domain superfamily, animal type"/>
    <property type="match status" value="1"/>
</dbReference>
<keyword evidence="5 6" id="KW-0408">Iron</keyword>
<proteinExistence type="predicted"/>
<dbReference type="CDD" id="cd09817">
    <property type="entry name" value="linoleate_diol_synthase_like"/>
    <property type="match status" value="1"/>
</dbReference>
<feature type="region of interest" description="Disordered" evidence="7">
    <location>
        <begin position="1120"/>
        <end position="1158"/>
    </location>
</feature>
<comment type="caution">
    <text evidence="8">The sequence shown here is derived from an EMBL/GenBank/DDBJ whole genome shotgun (WGS) entry which is preliminary data.</text>
</comment>
<evidence type="ECO:0000313" key="8">
    <source>
        <dbReference type="EMBL" id="KAK5085252.1"/>
    </source>
</evidence>
<keyword evidence="1 6" id="KW-0349">Heme</keyword>
<keyword evidence="9" id="KW-1185">Reference proteome</keyword>
<dbReference type="Proteomes" id="UP001309876">
    <property type="component" value="Unassembled WGS sequence"/>
</dbReference>
<dbReference type="GO" id="GO:0006631">
    <property type="term" value="P:fatty acid metabolic process"/>
    <property type="evidence" value="ECO:0007669"/>
    <property type="project" value="UniProtKB-ARBA"/>
</dbReference>
<organism evidence="8 9">
    <name type="scientific">Lithohypha guttulata</name>
    <dbReference type="NCBI Taxonomy" id="1690604"/>
    <lineage>
        <taxon>Eukaryota</taxon>
        <taxon>Fungi</taxon>
        <taxon>Dikarya</taxon>
        <taxon>Ascomycota</taxon>
        <taxon>Pezizomycotina</taxon>
        <taxon>Eurotiomycetes</taxon>
        <taxon>Chaetothyriomycetidae</taxon>
        <taxon>Chaetothyriales</taxon>
        <taxon>Trichomeriaceae</taxon>
        <taxon>Lithohypha</taxon>
    </lineage>
</organism>
<dbReference type="GO" id="GO:0004601">
    <property type="term" value="F:peroxidase activity"/>
    <property type="evidence" value="ECO:0007669"/>
    <property type="project" value="InterPro"/>
</dbReference>
<dbReference type="GO" id="GO:0020037">
    <property type="term" value="F:heme binding"/>
    <property type="evidence" value="ECO:0007669"/>
    <property type="project" value="InterPro"/>
</dbReference>
<feature type="region of interest" description="Disordered" evidence="7">
    <location>
        <begin position="1"/>
        <end position="25"/>
    </location>
</feature>